<keyword evidence="2" id="KW-1133">Transmembrane helix</keyword>
<dbReference type="InterPro" id="IPR050393">
    <property type="entry name" value="MFP_Efflux_Pump"/>
</dbReference>
<dbReference type="Pfam" id="PF25917">
    <property type="entry name" value="BSH_RND"/>
    <property type="match status" value="1"/>
</dbReference>
<dbReference type="KEGG" id="bct:GEM_3551"/>
<dbReference type="InterPro" id="IPR058625">
    <property type="entry name" value="MdtA-like_BSH"/>
</dbReference>
<reference evidence="5 6" key="1">
    <citation type="journal article" date="2012" name="J. Bacteriol.">
        <title>Complete Genome Sequence of Burkholderia sp. Strain GG4, a Betaproteobacterium That Reduces 3-Oxo-N-Acylhomoserine Lactones and Produces Different N-Acylhomoserine Lactones.</title>
        <authorList>
            <person name="Hong K.W."/>
            <person name="Koh C.L."/>
            <person name="Sam C.K."/>
            <person name="Yin W.F."/>
            <person name="Chan K.G."/>
        </authorList>
    </citation>
    <scope>NUCLEOTIDE SEQUENCE [LARGE SCALE GENOMIC DNA]</scope>
    <source>
        <strain evidence="5 6">GG4</strain>
    </source>
</reference>
<dbReference type="RefSeq" id="WP_014898716.1">
    <property type="nucleotide sequence ID" value="NC_018514.1"/>
</dbReference>
<organism evidence="5 6">
    <name type="scientific">Burkholderia cepacia GG4</name>
    <dbReference type="NCBI Taxonomy" id="1009846"/>
    <lineage>
        <taxon>Bacteria</taxon>
        <taxon>Pseudomonadati</taxon>
        <taxon>Pseudomonadota</taxon>
        <taxon>Betaproteobacteria</taxon>
        <taxon>Burkholderiales</taxon>
        <taxon>Burkholderiaceae</taxon>
        <taxon>Burkholderia</taxon>
        <taxon>Burkholderia cepacia complex</taxon>
    </lineage>
</organism>
<evidence type="ECO:0000259" key="4">
    <source>
        <dbReference type="Pfam" id="PF25963"/>
    </source>
</evidence>
<dbReference type="Gene3D" id="2.40.30.170">
    <property type="match status" value="1"/>
</dbReference>
<name>A0A9W3K7B6_BURCE</name>
<dbReference type="EMBL" id="CP003775">
    <property type="protein sequence ID" value="AFQ49942.1"/>
    <property type="molecule type" value="Genomic_DNA"/>
</dbReference>
<evidence type="ECO:0000256" key="2">
    <source>
        <dbReference type="SAM" id="Phobius"/>
    </source>
</evidence>
<dbReference type="SUPFAM" id="SSF111369">
    <property type="entry name" value="HlyD-like secretion proteins"/>
    <property type="match status" value="2"/>
</dbReference>
<evidence type="ECO:0000259" key="3">
    <source>
        <dbReference type="Pfam" id="PF25917"/>
    </source>
</evidence>
<evidence type="ECO:0000313" key="6">
    <source>
        <dbReference type="Proteomes" id="UP000032866"/>
    </source>
</evidence>
<dbReference type="NCBIfam" id="NF007785">
    <property type="entry name" value="PRK10476.1"/>
    <property type="match status" value="1"/>
</dbReference>
<feature type="coiled-coil region" evidence="1">
    <location>
        <begin position="156"/>
        <end position="205"/>
    </location>
</feature>
<gene>
    <name evidence="5" type="ORF">GEM_3551</name>
</gene>
<evidence type="ECO:0000256" key="1">
    <source>
        <dbReference type="SAM" id="Coils"/>
    </source>
</evidence>
<protein>
    <submittedName>
        <fullName evidence="5">Multidrug resistance protein MdtN</fullName>
    </submittedName>
</protein>
<evidence type="ECO:0000313" key="5">
    <source>
        <dbReference type="EMBL" id="AFQ49942.1"/>
    </source>
</evidence>
<dbReference type="Proteomes" id="UP000032866">
    <property type="component" value="Chromosome 2"/>
</dbReference>
<dbReference type="Pfam" id="PF25963">
    <property type="entry name" value="Beta-barrel_AAEA"/>
    <property type="match status" value="1"/>
</dbReference>
<sequence length="351" mass="38127">MSDVSGASRNKSLPAWLIVIAALVLLGVVVWRLDRSPTTDDAYVYADTINVVPEVNGKIVEMPVRDNQPVKQGDLLFRIDPRPYQDALNQARARLVTLDKQIGLTQRTVNAQQYNADSVKAAVERSRAQAAQAADTLHRMEPLLAPGYTSAEDVDRARTAQRAAQAELNAAMLQAQQASAAVSGVDALVAQRAEVEAQIAIAELNLEYTEVRAPFDGRVAALRTTVGQFASALKPVFTLIDTRHWYVIANFRETDLKGVRAGIPATVYLTSDIGKRFAGTIDSLSYGVLPDDGGVVLEGLPRVARSVNWVHVSQRFPVKIAVRNPDPDLFRVGTSAVATLRRDAVAHDAAR</sequence>
<accession>A0A9W3K7B6</accession>
<feature type="domain" description="Multidrug resistance protein MdtA-like barrel-sandwich hybrid" evidence="3">
    <location>
        <begin position="48"/>
        <end position="239"/>
    </location>
</feature>
<dbReference type="Gene3D" id="2.40.50.100">
    <property type="match status" value="1"/>
</dbReference>
<feature type="domain" description="p-hydroxybenzoic acid efflux pump subunit AaeA-like beta-barrel" evidence="4">
    <location>
        <begin position="245"/>
        <end position="337"/>
    </location>
</feature>
<keyword evidence="2" id="KW-0812">Transmembrane</keyword>
<proteinExistence type="predicted"/>
<keyword evidence="1" id="KW-0175">Coiled coil</keyword>
<dbReference type="Gene3D" id="1.10.287.470">
    <property type="entry name" value="Helix hairpin bin"/>
    <property type="match status" value="2"/>
</dbReference>
<dbReference type="InterPro" id="IPR058634">
    <property type="entry name" value="AaeA-lik-b-barrel"/>
</dbReference>
<dbReference type="PANTHER" id="PTHR30367">
    <property type="entry name" value="P-HYDROXYBENZOIC ACID EFFLUX PUMP SUBUNIT AAEA-RELATED"/>
    <property type="match status" value="1"/>
</dbReference>
<dbReference type="PANTHER" id="PTHR30367:SF1">
    <property type="entry name" value="MULTIDRUG RESISTANCE PROTEIN MDTN"/>
    <property type="match status" value="1"/>
</dbReference>
<keyword evidence="2" id="KW-0472">Membrane</keyword>
<dbReference type="AlphaFoldDB" id="A0A9W3K7B6"/>
<dbReference type="GO" id="GO:0055085">
    <property type="term" value="P:transmembrane transport"/>
    <property type="evidence" value="ECO:0007669"/>
    <property type="project" value="InterPro"/>
</dbReference>
<feature type="transmembrane region" description="Helical" evidence="2">
    <location>
        <begin position="12"/>
        <end position="31"/>
    </location>
</feature>